<dbReference type="EnsemblMetazoa" id="AMEM002577-RA">
    <property type="protein sequence ID" value="AMEM002577-PA"/>
    <property type="gene ID" value="AMEM002577"/>
</dbReference>
<name>A0A182URX7_ANOME</name>
<dbReference type="VEuPathDB" id="VectorBase:AMEM002577"/>
<proteinExistence type="predicted"/>
<evidence type="ECO:0000313" key="2">
    <source>
        <dbReference type="Proteomes" id="UP000075903"/>
    </source>
</evidence>
<sequence length="136" mass="15439">MKGQLDTVHGSAREQMLIVLMERIMLNRAGQRAFCTNVLPIFAHPRCPERPGVIINTIKCNLISGPGLGYHKRIIRDRNPARASPRCRLPWLLEEHHGDDQRGDVSAPFNQNILDSKRLALPRQRIVSTTVSNDQR</sequence>
<dbReference type="Proteomes" id="UP000075903">
    <property type="component" value="Unassembled WGS sequence"/>
</dbReference>
<accession>A0A182URX7</accession>
<protein>
    <submittedName>
        <fullName evidence="1">Uncharacterized protein</fullName>
    </submittedName>
</protein>
<keyword evidence="2" id="KW-1185">Reference proteome</keyword>
<organism evidence="1 2">
    <name type="scientific">Anopheles merus</name>
    <name type="common">Mosquito</name>
    <dbReference type="NCBI Taxonomy" id="30066"/>
    <lineage>
        <taxon>Eukaryota</taxon>
        <taxon>Metazoa</taxon>
        <taxon>Ecdysozoa</taxon>
        <taxon>Arthropoda</taxon>
        <taxon>Hexapoda</taxon>
        <taxon>Insecta</taxon>
        <taxon>Pterygota</taxon>
        <taxon>Neoptera</taxon>
        <taxon>Endopterygota</taxon>
        <taxon>Diptera</taxon>
        <taxon>Nematocera</taxon>
        <taxon>Culicoidea</taxon>
        <taxon>Culicidae</taxon>
        <taxon>Anophelinae</taxon>
        <taxon>Anopheles</taxon>
    </lineage>
</organism>
<reference evidence="1" key="1">
    <citation type="submission" date="2020-05" db="UniProtKB">
        <authorList>
            <consortium name="EnsemblMetazoa"/>
        </authorList>
    </citation>
    <scope>IDENTIFICATION</scope>
    <source>
        <strain evidence="1">MAF</strain>
    </source>
</reference>
<evidence type="ECO:0000313" key="1">
    <source>
        <dbReference type="EnsemblMetazoa" id="AMEM002577-PA"/>
    </source>
</evidence>
<dbReference type="AlphaFoldDB" id="A0A182URX7"/>